<dbReference type="SUPFAM" id="SSF49464">
    <property type="entry name" value="Carboxypeptidase regulatory domain-like"/>
    <property type="match status" value="1"/>
</dbReference>
<sequence length="814" mass="91413">MNKLTRALLLIVWSFAYVESRAQTDTKAIEGKVLTEAMRPADAATVKLLNHPDSALIASTISDQNGFFEFRNIKPGKYFIAISKVGYNRFFTVQYVIGENTGNIKTPDVKLVPLNYQLKEVKVTAKKDFVEVRPDKTVINVEKSIVSAGNNMLDVLRNAPGVKVSGEDVLFKGGQKALIAINGKVTQLTGEQLAELLKSYQSSMVNSVELIANPSAKYDAAGGGLINIVLKKNRDLGWRISVSQSAAAGENYKFNSAVNLNYRSKKVNLFGSYVFAANEIPRFWDVDRLINVGPNVSEYRMRYKGTTRLKSYTFNTGADWTISPKQNLGFIVHGYSTPADIDKRNTTYIANNSVPDSTITTRSGIDRTIYNLNYNINYKGSFGADNKHVLSADLDLSDYNRRSDENLRNDFFNPAGAVVRDPLFYQVYSPADINVYSAKVDYTRVISANTNVDAGVKVSKVNSDNRIDFSEQVNGAAQLVPGLTDHFVYKERIEAGYINLHTKIGSTDVTAGLRAEQTHANRTSYNPNRVADTSYFNLFPSIQLIRSVGEEHQFTLSYNRRIGRPNYQDLNPFVAYIDPYAFSTGNPFLKPQYVSSVELADTYLIKFKAALSFSITNDFYTTIYEQNNATGVYTTTKSNVANRHVYGLEITAPFDITPWWQITNYIELSHSRYFYKEAGAGNKHAYDFLTQVNQSFNITDKFKAEVNANYETPTYFGIKNYREQYYFSAGMSHAILHDQGTIRLAMSDIFNTQIDRYDTRFLNLNMRGREKPGTRFVTATFTYRFGNNSLKAARKRTGGSGEEVSRMGGSSNEN</sequence>
<comment type="caution">
    <text evidence="6">The sequence shown here is derived from an EMBL/GenBank/DDBJ whole genome shotgun (WGS) entry which is preliminary data.</text>
</comment>
<reference evidence="7" key="1">
    <citation type="journal article" date="2019" name="Int. J. Syst. Evol. Microbiol.">
        <title>The Global Catalogue of Microorganisms (GCM) 10K type strain sequencing project: providing services to taxonomists for standard genome sequencing and annotation.</title>
        <authorList>
            <consortium name="The Broad Institute Genomics Platform"/>
            <consortium name="The Broad Institute Genome Sequencing Center for Infectious Disease"/>
            <person name="Wu L."/>
            <person name="Ma J."/>
        </authorList>
    </citation>
    <scope>NUCLEOTIDE SEQUENCE [LARGE SCALE GENOMIC DNA]</scope>
    <source>
        <strain evidence="7">JCM 18283</strain>
    </source>
</reference>
<dbReference type="InterPro" id="IPR008969">
    <property type="entry name" value="CarboxyPept-like_regulatory"/>
</dbReference>
<dbReference type="InterPro" id="IPR041700">
    <property type="entry name" value="OMP_b-brl_3"/>
</dbReference>
<dbReference type="EMBL" id="BAABJI010000002">
    <property type="protein sequence ID" value="GAA4923030.1"/>
    <property type="molecule type" value="Genomic_DNA"/>
</dbReference>
<evidence type="ECO:0000256" key="4">
    <source>
        <dbReference type="SAM" id="MobiDB-lite"/>
    </source>
</evidence>
<dbReference type="Gene3D" id="2.60.40.1120">
    <property type="entry name" value="Carboxypeptidase-like, regulatory domain"/>
    <property type="match status" value="1"/>
</dbReference>
<organism evidence="6 7">
    <name type="scientific">Mucilaginibacter defluvii</name>
    <dbReference type="NCBI Taxonomy" id="1196019"/>
    <lineage>
        <taxon>Bacteria</taxon>
        <taxon>Pseudomonadati</taxon>
        <taxon>Bacteroidota</taxon>
        <taxon>Sphingobacteriia</taxon>
        <taxon>Sphingobacteriales</taxon>
        <taxon>Sphingobacteriaceae</taxon>
        <taxon>Mucilaginibacter</taxon>
    </lineage>
</organism>
<dbReference type="Pfam" id="PF13620">
    <property type="entry name" value="CarboxypepD_reg"/>
    <property type="match status" value="1"/>
</dbReference>
<evidence type="ECO:0000259" key="5">
    <source>
        <dbReference type="Pfam" id="PF14905"/>
    </source>
</evidence>
<dbReference type="Proteomes" id="UP001501436">
    <property type="component" value="Unassembled WGS sequence"/>
</dbReference>
<feature type="domain" description="Outer membrane protein beta-barrel" evidence="5">
    <location>
        <begin position="385"/>
        <end position="783"/>
    </location>
</feature>
<gene>
    <name evidence="6" type="ORF">GCM10023313_28890</name>
</gene>
<name>A0ABP9FZP9_9SPHI</name>
<proteinExistence type="predicted"/>
<protein>
    <submittedName>
        <fullName evidence="6">Outer membrane beta-barrel family protein</fullName>
    </submittedName>
</protein>
<dbReference type="PANTHER" id="PTHR40980">
    <property type="entry name" value="PLUG DOMAIN-CONTAINING PROTEIN"/>
    <property type="match status" value="1"/>
</dbReference>
<evidence type="ECO:0000313" key="6">
    <source>
        <dbReference type="EMBL" id="GAA4923030.1"/>
    </source>
</evidence>
<evidence type="ECO:0000313" key="7">
    <source>
        <dbReference type="Proteomes" id="UP001501436"/>
    </source>
</evidence>
<keyword evidence="7" id="KW-1185">Reference proteome</keyword>
<keyword evidence="2" id="KW-0472">Membrane</keyword>
<evidence type="ECO:0000256" key="2">
    <source>
        <dbReference type="ARBA" id="ARBA00023136"/>
    </source>
</evidence>
<comment type="subcellular location">
    <subcellularLocation>
        <location evidence="1">Cell outer membrane</location>
    </subcellularLocation>
</comment>
<evidence type="ECO:0000256" key="3">
    <source>
        <dbReference type="ARBA" id="ARBA00023237"/>
    </source>
</evidence>
<evidence type="ECO:0000256" key="1">
    <source>
        <dbReference type="ARBA" id="ARBA00004442"/>
    </source>
</evidence>
<dbReference type="InterPro" id="IPR036942">
    <property type="entry name" value="Beta-barrel_TonB_sf"/>
</dbReference>
<dbReference type="RefSeq" id="WP_345331918.1">
    <property type="nucleotide sequence ID" value="NZ_BAABJI010000002.1"/>
</dbReference>
<dbReference type="SUPFAM" id="SSF56935">
    <property type="entry name" value="Porins"/>
    <property type="match status" value="1"/>
</dbReference>
<accession>A0ABP9FZP9</accession>
<dbReference type="PANTHER" id="PTHR40980:SF4">
    <property type="entry name" value="TONB-DEPENDENT RECEPTOR-LIKE BETA-BARREL DOMAIN-CONTAINING PROTEIN"/>
    <property type="match status" value="1"/>
</dbReference>
<keyword evidence="3" id="KW-0998">Cell outer membrane</keyword>
<dbReference type="Gene3D" id="2.40.170.20">
    <property type="entry name" value="TonB-dependent receptor, beta-barrel domain"/>
    <property type="match status" value="1"/>
</dbReference>
<feature type="region of interest" description="Disordered" evidence="4">
    <location>
        <begin position="792"/>
        <end position="814"/>
    </location>
</feature>
<dbReference type="Pfam" id="PF14905">
    <property type="entry name" value="OMP_b-brl_3"/>
    <property type="match status" value="1"/>
</dbReference>